<evidence type="ECO:0000313" key="2">
    <source>
        <dbReference type="EMBL" id="JAH22294.1"/>
    </source>
</evidence>
<accession>A0A0E9QZN2</accession>
<protein>
    <submittedName>
        <fullName evidence="2">Uncharacterized protein</fullName>
    </submittedName>
</protein>
<sequence>MLLSVPQDKCGSRGASKTPGEAFSMKYFKSRRNVFTQT</sequence>
<name>A0A0E9QZN2_ANGAN</name>
<feature type="region of interest" description="Disordered" evidence="1">
    <location>
        <begin position="1"/>
        <end position="22"/>
    </location>
</feature>
<dbReference type="AlphaFoldDB" id="A0A0E9QZN2"/>
<organism evidence="2">
    <name type="scientific">Anguilla anguilla</name>
    <name type="common">European freshwater eel</name>
    <name type="synonym">Muraena anguilla</name>
    <dbReference type="NCBI Taxonomy" id="7936"/>
    <lineage>
        <taxon>Eukaryota</taxon>
        <taxon>Metazoa</taxon>
        <taxon>Chordata</taxon>
        <taxon>Craniata</taxon>
        <taxon>Vertebrata</taxon>
        <taxon>Euteleostomi</taxon>
        <taxon>Actinopterygii</taxon>
        <taxon>Neopterygii</taxon>
        <taxon>Teleostei</taxon>
        <taxon>Anguilliformes</taxon>
        <taxon>Anguillidae</taxon>
        <taxon>Anguilla</taxon>
    </lineage>
</organism>
<reference evidence="2" key="2">
    <citation type="journal article" date="2015" name="Fish Shellfish Immunol.">
        <title>Early steps in the European eel (Anguilla anguilla)-Vibrio vulnificus interaction in the gills: Role of the RtxA13 toxin.</title>
        <authorList>
            <person name="Callol A."/>
            <person name="Pajuelo D."/>
            <person name="Ebbesson L."/>
            <person name="Teles M."/>
            <person name="MacKenzie S."/>
            <person name="Amaro C."/>
        </authorList>
    </citation>
    <scope>NUCLEOTIDE SEQUENCE</scope>
</reference>
<reference evidence="2" key="1">
    <citation type="submission" date="2014-11" db="EMBL/GenBank/DDBJ databases">
        <authorList>
            <person name="Amaro Gonzalez C."/>
        </authorList>
    </citation>
    <scope>NUCLEOTIDE SEQUENCE</scope>
</reference>
<dbReference type="EMBL" id="GBXM01086283">
    <property type="protein sequence ID" value="JAH22294.1"/>
    <property type="molecule type" value="Transcribed_RNA"/>
</dbReference>
<evidence type="ECO:0000256" key="1">
    <source>
        <dbReference type="SAM" id="MobiDB-lite"/>
    </source>
</evidence>
<proteinExistence type="predicted"/>